<protein>
    <submittedName>
        <fullName evidence="3">PspA/IM30 family protein</fullName>
    </submittedName>
</protein>
<accession>A0ABT5UAZ5</accession>
<evidence type="ECO:0000313" key="4">
    <source>
        <dbReference type="Proteomes" id="UP001528823"/>
    </source>
</evidence>
<sequence>MSVLQKILAVIRGKVREIAEPMIDGNAIRTYQQELVSAEAGLTQVKHYLRLVMAERIQLESSCQLLKHQLAKSEQQALEALNKGEESLAIDIAATIVEIESSLANQQNHIVQLQAKETKLTQQTKAVAQQIREFSLQLQLIQATDYAHQAFRLVSHYTEGISSNFSQLQASLSTIKQQQQYFEAFDEARASLEITNTANEKQAP</sequence>
<evidence type="ECO:0000256" key="1">
    <source>
        <dbReference type="ARBA" id="ARBA00043985"/>
    </source>
</evidence>
<keyword evidence="2" id="KW-0175">Coiled coil</keyword>
<dbReference type="EMBL" id="JAPMOU010000021">
    <property type="protein sequence ID" value="MDE1463540.1"/>
    <property type="molecule type" value="Genomic_DNA"/>
</dbReference>
<name>A0ABT5UAZ5_9GAMM</name>
<evidence type="ECO:0000256" key="2">
    <source>
        <dbReference type="SAM" id="Coils"/>
    </source>
</evidence>
<proteinExistence type="inferred from homology"/>
<feature type="coiled-coil region" evidence="2">
    <location>
        <begin position="56"/>
        <end position="123"/>
    </location>
</feature>
<dbReference type="RefSeq" id="WP_274689877.1">
    <property type="nucleotide sequence ID" value="NZ_JAPMOU010000021.1"/>
</dbReference>
<dbReference type="Proteomes" id="UP001528823">
    <property type="component" value="Unassembled WGS sequence"/>
</dbReference>
<gene>
    <name evidence="3" type="ORF">ORQ98_16415</name>
</gene>
<keyword evidence="4" id="KW-1185">Reference proteome</keyword>
<organism evidence="3 4">
    <name type="scientific">Spartinivicinus poritis</name>
    <dbReference type="NCBI Taxonomy" id="2994640"/>
    <lineage>
        <taxon>Bacteria</taxon>
        <taxon>Pseudomonadati</taxon>
        <taxon>Pseudomonadota</taxon>
        <taxon>Gammaproteobacteria</taxon>
        <taxon>Oceanospirillales</taxon>
        <taxon>Zooshikellaceae</taxon>
        <taxon>Spartinivicinus</taxon>
    </lineage>
</organism>
<reference evidence="3 4" key="1">
    <citation type="submission" date="2022-11" db="EMBL/GenBank/DDBJ databases">
        <title>Spartinivicinus poritis sp. nov., isolated from scleractinian coral Porites lutea.</title>
        <authorList>
            <person name="Zhang G."/>
            <person name="Cai L."/>
            <person name="Wei Q."/>
        </authorList>
    </citation>
    <scope>NUCLEOTIDE SEQUENCE [LARGE SCALE GENOMIC DNA]</scope>
    <source>
        <strain evidence="3 4">A2-2</strain>
    </source>
</reference>
<dbReference type="Pfam" id="PF04012">
    <property type="entry name" value="PspA_IM30"/>
    <property type="match status" value="1"/>
</dbReference>
<dbReference type="InterPro" id="IPR007157">
    <property type="entry name" value="PspA_VIPP1"/>
</dbReference>
<evidence type="ECO:0000313" key="3">
    <source>
        <dbReference type="EMBL" id="MDE1463540.1"/>
    </source>
</evidence>
<comment type="similarity">
    <text evidence="1">Belongs to the PspA/Vipp/IM30 family.</text>
</comment>
<comment type="caution">
    <text evidence="3">The sequence shown here is derived from an EMBL/GenBank/DDBJ whole genome shotgun (WGS) entry which is preliminary data.</text>
</comment>